<dbReference type="Gene3D" id="3.30.70.270">
    <property type="match status" value="1"/>
</dbReference>
<evidence type="ECO:0000313" key="3">
    <source>
        <dbReference type="EMBL" id="MDA0184980.1"/>
    </source>
</evidence>
<keyword evidence="4" id="KW-1185">Reference proteome</keyword>
<evidence type="ECO:0000259" key="2">
    <source>
        <dbReference type="PROSITE" id="PS50887"/>
    </source>
</evidence>
<dbReference type="CDD" id="cd01948">
    <property type="entry name" value="EAL"/>
    <property type="match status" value="1"/>
</dbReference>
<dbReference type="Pfam" id="PF00990">
    <property type="entry name" value="GGDEF"/>
    <property type="match status" value="1"/>
</dbReference>
<feature type="domain" description="GGDEF" evidence="2">
    <location>
        <begin position="68"/>
        <end position="200"/>
    </location>
</feature>
<dbReference type="NCBIfam" id="TIGR00254">
    <property type="entry name" value="GGDEF"/>
    <property type="match status" value="1"/>
</dbReference>
<dbReference type="Gene3D" id="3.20.20.450">
    <property type="entry name" value="EAL domain"/>
    <property type="match status" value="1"/>
</dbReference>
<dbReference type="AlphaFoldDB" id="A0A9X3NHG9"/>
<evidence type="ECO:0000313" key="4">
    <source>
        <dbReference type="Proteomes" id="UP001147653"/>
    </source>
</evidence>
<reference evidence="3" key="1">
    <citation type="submission" date="2022-10" db="EMBL/GenBank/DDBJ databases">
        <title>The WGS of Solirubrobacter phytolaccae KCTC 29190.</title>
        <authorList>
            <person name="Jiang Z."/>
        </authorList>
    </citation>
    <scope>NUCLEOTIDE SEQUENCE</scope>
    <source>
        <strain evidence="3">KCTC 29190</strain>
    </source>
</reference>
<dbReference type="InterPro" id="IPR001633">
    <property type="entry name" value="EAL_dom"/>
</dbReference>
<dbReference type="SUPFAM" id="SSF141868">
    <property type="entry name" value="EAL domain-like"/>
    <property type="match status" value="1"/>
</dbReference>
<feature type="domain" description="EAL" evidence="1">
    <location>
        <begin position="209"/>
        <end position="462"/>
    </location>
</feature>
<dbReference type="SUPFAM" id="SSF55073">
    <property type="entry name" value="Nucleotide cyclase"/>
    <property type="match status" value="1"/>
</dbReference>
<dbReference type="RefSeq" id="WP_270029448.1">
    <property type="nucleotide sequence ID" value="NZ_JAPDDP010000093.1"/>
</dbReference>
<dbReference type="FunFam" id="3.20.20.450:FF:000001">
    <property type="entry name" value="Cyclic di-GMP phosphodiesterase yahA"/>
    <property type="match status" value="1"/>
</dbReference>
<dbReference type="EMBL" id="JAPDDP010000093">
    <property type="protein sequence ID" value="MDA0184980.1"/>
    <property type="molecule type" value="Genomic_DNA"/>
</dbReference>
<dbReference type="Pfam" id="PF00563">
    <property type="entry name" value="EAL"/>
    <property type="match status" value="1"/>
</dbReference>
<dbReference type="PANTHER" id="PTHR44757">
    <property type="entry name" value="DIGUANYLATE CYCLASE DGCP"/>
    <property type="match status" value="1"/>
</dbReference>
<dbReference type="Proteomes" id="UP001147653">
    <property type="component" value="Unassembled WGS sequence"/>
</dbReference>
<dbReference type="InterPro" id="IPR043128">
    <property type="entry name" value="Rev_trsase/Diguanyl_cyclase"/>
</dbReference>
<organism evidence="3 4">
    <name type="scientific">Solirubrobacter phytolaccae</name>
    <dbReference type="NCBI Taxonomy" id="1404360"/>
    <lineage>
        <taxon>Bacteria</taxon>
        <taxon>Bacillati</taxon>
        <taxon>Actinomycetota</taxon>
        <taxon>Thermoleophilia</taxon>
        <taxon>Solirubrobacterales</taxon>
        <taxon>Solirubrobacteraceae</taxon>
        <taxon>Solirubrobacter</taxon>
    </lineage>
</organism>
<comment type="caution">
    <text evidence="3">The sequence shown here is derived from an EMBL/GenBank/DDBJ whole genome shotgun (WGS) entry which is preliminary data.</text>
</comment>
<dbReference type="InterPro" id="IPR052155">
    <property type="entry name" value="Biofilm_reg_signaling"/>
</dbReference>
<dbReference type="InterPro" id="IPR035919">
    <property type="entry name" value="EAL_sf"/>
</dbReference>
<protein>
    <submittedName>
        <fullName evidence="3">Bifunctional diguanylate cyclase/phosphodiesterase</fullName>
    </submittedName>
</protein>
<dbReference type="CDD" id="cd01949">
    <property type="entry name" value="GGDEF"/>
    <property type="match status" value="1"/>
</dbReference>
<dbReference type="PROSITE" id="PS50883">
    <property type="entry name" value="EAL"/>
    <property type="match status" value="1"/>
</dbReference>
<dbReference type="InterPro" id="IPR029787">
    <property type="entry name" value="Nucleotide_cyclase"/>
</dbReference>
<dbReference type="InterPro" id="IPR000160">
    <property type="entry name" value="GGDEF_dom"/>
</dbReference>
<dbReference type="PROSITE" id="PS50887">
    <property type="entry name" value="GGDEF"/>
    <property type="match status" value="1"/>
</dbReference>
<accession>A0A9X3NHG9</accession>
<proteinExistence type="predicted"/>
<dbReference type="SMART" id="SM00267">
    <property type="entry name" value="GGDEF"/>
    <property type="match status" value="1"/>
</dbReference>
<dbReference type="SMART" id="SM00052">
    <property type="entry name" value="EAL"/>
    <property type="match status" value="1"/>
</dbReference>
<name>A0A9X3NHG9_9ACTN</name>
<dbReference type="PANTHER" id="PTHR44757:SF2">
    <property type="entry name" value="BIOFILM ARCHITECTURE MAINTENANCE PROTEIN MBAA"/>
    <property type="match status" value="1"/>
</dbReference>
<sequence>MEWIALAVLATLYVVLAVTARRNARRAAGSVAASEYAALHDHVTELPNRVLFHDRVHQATRAAARDGEGFAVFVVDLDRFKVINDTLGHHNGDLLLCTVGARLTETLRAGDSIARLGGDEFAVLVTGVRSTEDAVEASARVRAAIAGRIELEEIGVEVEASVGIALFPAHGDDPEALLQHADIAMYVAKQAHSGYAIYDDGDTGASRENLALIADLRRGIEDDELVLHYQPKANLATGRTAGVEALVRWDHSERGFLYPDAFIALAENTGLIRELTLHVLDRALAQTRAWMDAGLDLHMAVNVSTRNLLDLTLPDQVEALLETHGVPADRLELEITETTIMADPPRAKAVLARLSQLGLSLAVDDFGTGYTSLGWLRDLPVTTLKIDKSFVMPLATSDGDAKIVRSIVQLGSSLGLQVVAEGVEDQASWDILRDLGCDLAQGYHLSKPQPVERLEAFLRTTDSTSVTGGLSAELTA</sequence>
<gene>
    <name evidence="3" type="ORF">OJ997_32045</name>
</gene>
<evidence type="ECO:0000259" key="1">
    <source>
        <dbReference type="PROSITE" id="PS50883"/>
    </source>
</evidence>